<dbReference type="Gene3D" id="3.30.420.10">
    <property type="entry name" value="Ribonuclease H-like superfamily/Ribonuclease H"/>
    <property type="match status" value="1"/>
</dbReference>
<reference evidence="2 3" key="1">
    <citation type="submission" date="2018-03" db="EMBL/GenBank/DDBJ databases">
        <title>Finding Nemo's genes: A chromosome-scale reference assembly of the genome of the orange clownfish Amphiprion percula.</title>
        <authorList>
            <person name="Lehmann R."/>
        </authorList>
    </citation>
    <scope>NUCLEOTIDE SEQUENCE</scope>
</reference>
<evidence type="ECO:0000259" key="1">
    <source>
        <dbReference type="Pfam" id="PF13358"/>
    </source>
</evidence>
<reference evidence="2" key="3">
    <citation type="submission" date="2025-09" db="UniProtKB">
        <authorList>
            <consortium name="Ensembl"/>
        </authorList>
    </citation>
    <scope>IDENTIFICATION</scope>
</reference>
<organism evidence="2 3">
    <name type="scientific">Amphiprion percula</name>
    <name type="common">Orange clownfish</name>
    <name type="synonym">Lutjanus percula</name>
    <dbReference type="NCBI Taxonomy" id="161767"/>
    <lineage>
        <taxon>Eukaryota</taxon>
        <taxon>Metazoa</taxon>
        <taxon>Chordata</taxon>
        <taxon>Craniata</taxon>
        <taxon>Vertebrata</taxon>
        <taxon>Euteleostomi</taxon>
        <taxon>Actinopterygii</taxon>
        <taxon>Neopterygii</taxon>
        <taxon>Teleostei</taxon>
        <taxon>Neoteleostei</taxon>
        <taxon>Acanthomorphata</taxon>
        <taxon>Ovalentaria</taxon>
        <taxon>Pomacentridae</taxon>
        <taxon>Amphiprion</taxon>
    </lineage>
</organism>
<feature type="domain" description="Tc1-like transposase DDE" evidence="1">
    <location>
        <begin position="4"/>
        <end position="44"/>
    </location>
</feature>
<dbReference type="GeneTree" id="ENSGT01050000247677"/>
<dbReference type="GO" id="GO:0003676">
    <property type="term" value="F:nucleic acid binding"/>
    <property type="evidence" value="ECO:0007669"/>
    <property type="project" value="InterPro"/>
</dbReference>
<dbReference type="OMA" id="RVIFEEW"/>
<evidence type="ECO:0000313" key="3">
    <source>
        <dbReference type="Proteomes" id="UP000265080"/>
    </source>
</evidence>
<dbReference type="Pfam" id="PF13358">
    <property type="entry name" value="DDE_3"/>
    <property type="match status" value="1"/>
</dbReference>
<accession>A0A3P8UAA8</accession>
<reference evidence="2" key="2">
    <citation type="submission" date="2025-08" db="UniProtKB">
        <authorList>
            <consortium name="Ensembl"/>
        </authorList>
    </citation>
    <scope>IDENTIFICATION</scope>
</reference>
<dbReference type="InterPro" id="IPR036397">
    <property type="entry name" value="RNaseH_sf"/>
</dbReference>
<dbReference type="Ensembl" id="ENSAPET00000033247.1">
    <property type="protein sequence ID" value="ENSAPEP00000032388.1"/>
    <property type="gene ID" value="ENSAPEG00000023012.1"/>
</dbReference>
<dbReference type="InterPro" id="IPR038717">
    <property type="entry name" value="Tc1-like_DDE_dom"/>
</dbReference>
<protein>
    <recommendedName>
        <fullName evidence="1">Tc1-like transposase DDE domain-containing protein</fullName>
    </recommendedName>
</protein>
<dbReference type="Proteomes" id="UP000265080">
    <property type="component" value="Chromosome 2"/>
</dbReference>
<proteinExistence type="predicted"/>
<keyword evidence="3" id="KW-1185">Reference proteome</keyword>
<sequence>FLKKKEVKTMTWPITSPDLNPMEQLWSVLQREAAQENISNKEPLKKNNVFEEWQNVSAGFCALLVSSILRRIESM</sequence>
<dbReference type="AlphaFoldDB" id="A0A3P8UAA8"/>
<evidence type="ECO:0000313" key="2">
    <source>
        <dbReference type="Ensembl" id="ENSAPEP00000032388.1"/>
    </source>
</evidence>
<name>A0A3P8UAA8_AMPPE</name>
<dbReference type="STRING" id="161767.ENSAPEP00000032388"/>